<dbReference type="GO" id="GO:0047617">
    <property type="term" value="F:fatty acyl-CoA hydrolase activity"/>
    <property type="evidence" value="ECO:0007669"/>
    <property type="project" value="InterPro"/>
</dbReference>
<dbReference type="RefSeq" id="WP_126659336.1">
    <property type="nucleotide sequence ID" value="NZ_RYYR01000014.1"/>
</dbReference>
<dbReference type="CDD" id="cd03443">
    <property type="entry name" value="PaaI_thioesterase"/>
    <property type="match status" value="1"/>
</dbReference>
<evidence type="ECO:0000259" key="3">
    <source>
        <dbReference type="Pfam" id="PF03061"/>
    </source>
</evidence>
<evidence type="ECO:0000313" key="4">
    <source>
        <dbReference type="EMBL" id="RUL51754.1"/>
    </source>
</evidence>
<keyword evidence="2" id="KW-0378">Hydrolase</keyword>
<feature type="domain" description="Thioesterase" evidence="3">
    <location>
        <begin position="54"/>
        <end position="128"/>
    </location>
</feature>
<keyword evidence="5" id="KW-1185">Reference proteome</keyword>
<dbReference type="Proteomes" id="UP000287910">
    <property type="component" value="Unassembled WGS sequence"/>
</dbReference>
<dbReference type="PANTHER" id="PTHR21660:SF1">
    <property type="entry name" value="ACYL-COENZYME A THIOESTERASE 13"/>
    <property type="match status" value="1"/>
</dbReference>
<dbReference type="InterPro" id="IPR006683">
    <property type="entry name" value="Thioestr_dom"/>
</dbReference>
<dbReference type="AlphaFoldDB" id="A0A3S0P7K4"/>
<dbReference type="NCBIfam" id="TIGR00369">
    <property type="entry name" value="unchar_dom_1"/>
    <property type="match status" value="1"/>
</dbReference>
<accession>A0A3S0P7K4</accession>
<dbReference type="PANTHER" id="PTHR21660">
    <property type="entry name" value="THIOESTERASE SUPERFAMILY MEMBER-RELATED"/>
    <property type="match status" value="1"/>
</dbReference>
<gene>
    <name evidence="4" type="ORF">EK386_11615</name>
</gene>
<evidence type="ECO:0000313" key="5">
    <source>
        <dbReference type="Proteomes" id="UP000287910"/>
    </source>
</evidence>
<comment type="caution">
    <text evidence="4">The sequence shown here is derived from an EMBL/GenBank/DDBJ whole genome shotgun (WGS) entry which is preliminary data.</text>
</comment>
<dbReference type="SUPFAM" id="SSF54637">
    <property type="entry name" value="Thioesterase/thiol ester dehydrase-isomerase"/>
    <property type="match status" value="1"/>
</dbReference>
<dbReference type="EMBL" id="RYYR01000014">
    <property type="protein sequence ID" value="RUL51754.1"/>
    <property type="molecule type" value="Genomic_DNA"/>
</dbReference>
<evidence type="ECO:0000256" key="2">
    <source>
        <dbReference type="ARBA" id="ARBA00022801"/>
    </source>
</evidence>
<name>A0A3S0P7K4_9BACI</name>
<evidence type="ECO:0000256" key="1">
    <source>
        <dbReference type="ARBA" id="ARBA00008324"/>
    </source>
</evidence>
<protein>
    <submittedName>
        <fullName evidence="4">PaaI family thioesterase</fullName>
    </submittedName>
</protein>
<organism evidence="4 5">
    <name type="scientific">Lysinibacillus antri</name>
    <dbReference type="NCBI Taxonomy" id="2498145"/>
    <lineage>
        <taxon>Bacteria</taxon>
        <taxon>Bacillati</taxon>
        <taxon>Bacillota</taxon>
        <taxon>Bacilli</taxon>
        <taxon>Bacillales</taxon>
        <taxon>Bacillaceae</taxon>
        <taxon>Lysinibacillus</taxon>
    </lineage>
</organism>
<dbReference type="InterPro" id="IPR029069">
    <property type="entry name" value="HotDog_dom_sf"/>
</dbReference>
<reference evidence="4 5" key="1">
    <citation type="submission" date="2018-12" db="EMBL/GenBank/DDBJ databases">
        <title>Lysinibacillus antri sp. nov., isolated from a cave soil.</title>
        <authorList>
            <person name="Narsing Rao M.P."/>
            <person name="Zhang H."/>
            <person name="Dong Z.-Y."/>
            <person name="Niu X.-K."/>
            <person name="Zhang K."/>
            <person name="Fang B.-Z."/>
            <person name="Kang Y.-Q."/>
            <person name="Xiao M."/>
            <person name="Li W.-J."/>
        </authorList>
    </citation>
    <scope>NUCLEOTIDE SEQUENCE [LARGE SCALE GENOMIC DNA]</scope>
    <source>
        <strain evidence="4 5">SYSU K30002</strain>
    </source>
</reference>
<dbReference type="InterPro" id="IPR039298">
    <property type="entry name" value="ACOT13"/>
</dbReference>
<comment type="similarity">
    <text evidence="1">Belongs to the thioesterase PaaI family.</text>
</comment>
<dbReference type="Pfam" id="PF03061">
    <property type="entry name" value="4HBT"/>
    <property type="match status" value="1"/>
</dbReference>
<sequence>MTNIYKAADLIQVITEGKTPPNCDLTLQIEATYAENGIARGLWKVDEKFINGKGIAMGGYVSSAADIIMAYAISSTLEAQQTFASIDLHTTFHRPVLQGDVLVEAKVDRKGNKIAYIVAELFQNEKKVASVVSSVMIIPD</sequence>
<dbReference type="InterPro" id="IPR003736">
    <property type="entry name" value="PAAI_dom"/>
</dbReference>
<proteinExistence type="inferred from homology"/>
<dbReference type="Gene3D" id="3.10.129.10">
    <property type="entry name" value="Hotdog Thioesterase"/>
    <property type="match status" value="1"/>
</dbReference>